<reference evidence="3 4" key="1">
    <citation type="submission" date="2016-09" db="EMBL/GenBank/DDBJ databases">
        <title>Pseudoalteromonas amylolytica sp. nov., isolated from the surface seawater.</title>
        <authorList>
            <person name="Wu Y.-H."/>
            <person name="Cheng H."/>
            <person name="Jin X.-B."/>
            <person name="Wang C.-S."/>
            <person name="Xu X.-W."/>
        </authorList>
    </citation>
    <scope>NUCLEOTIDE SEQUENCE [LARGE SCALE GENOMIC DNA]</scope>
    <source>
        <strain evidence="3 4">JW1</strain>
    </source>
</reference>
<name>A0A1S1MSI2_9GAMM</name>
<dbReference type="SMART" id="SM00563">
    <property type="entry name" value="PlsC"/>
    <property type="match status" value="1"/>
</dbReference>
<protein>
    <submittedName>
        <fullName evidence="3">Acyltransferase</fullName>
    </submittedName>
</protein>
<accession>A0A1S1MSI2</accession>
<dbReference type="Pfam" id="PF01553">
    <property type="entry name" value="Acyltransferase"/>
    <property type="match status" value="1"/>
</dbReference>
<evidence type="ECO:0000256" key="1">
    <source>
        <dbReference type="SAM" id="Phobius"/>
    </source>
</evidence>
<dbReference type="SUPFAM" id="SSF69593">
    <property type="entry name" value="Glycerol-3-phosphate (1)-acyltransferase"/>
    <property type="match status" value="1"/>
</dbReference>
<evidence type="ECO:0000259" key="2">
    <source>
        <dbReference type="SMART" id="SM00563"/>
    </source>
</evidence>
<keyword evidence="3" id="KW-0012">Acyltransferase</keyword>
<keyword evidence="1" id="KW-0812">Transmembrane</keyword>
<gene>
    <name evidence="3" type="ORF">BET10_17440</name>
</gene>
<keyword evidence="1" id="KW-1133">Transmembrane helix</keyword>
<proteinExistence type="predicted"/>
<evidence type="ECO:0000313" key="4">
    <source>
        <dbReference type="Proteomes" id="UP000179786"/>
    </source>
</evidence>
<dbReference type="CDD" id="cd07990">
    <property type="entry name" value="LPLAT_LCLAT1-like"/>
    <property type="match status" value="1"/>
</dbReference>
<keyword evidence="1" id="KW-0472">Membrane</keyword>
<dbReference type="GO" id="GO:0016746">
    <property type="term" value="F:acyltransferase activity"/>
    <property type="evidence" value="ECO:0007669"/>
    <property type="project" value="UniProtKB-KW"/>
</dbReference>
<comment type="caution">
    <text evidence="3">The sequence shown here is derived from an EMBL/GenBank/DDBJ whole genome shotgun (WGS) entry which is preliminary data.</text>
</comment>
<dbReference type="EMBL" id="MKJU01000029">
    <property type="protein sequence ID" value="OHU89403.1"/>
    <property type="molecule type" value="Genomic_DNA"/>
</dbReference>
<dbReference type="RefSeq" id="WP_070986529.1">
    <property type="nucleotide sequence ID" value="NZ_MKJU01000029.1"/>
</dbReference>
<dbReference type="Proteomes" id="UP000179786">
    <property type="component" value="Unassembled WGS sequence"/>
</dbReference>
<dbReference type="PANTHER" id="PTHR10983">
    <property type="entry name" value="1-ACYLGLYCEROL-3-PHOSPHATE ACYLTRANSFERASE-RELATED"/>
    <property type="match status" value="1"/>
</dbReference>
<dbReference type="OrthoDB" id="319710at2"/>
<dbReference type="InterPro" id="IPR002123">
    <property type="entry name" value="Plipid/glycerol_acylTrfase"/>
</dbReference>
<sequence length="306" mass="34510">MLRNVLPNWFFGVSATLILLLNTLVCGVVVFLLGLVKLILPIRFVSELLHFAYGVWCQGNKLALDVGCEQINMHIPQQVKPQGWYLLVANHISWLDIVVLSANRALPAPKFFLKDELKYVPFIGTGAWAMGMPFMKRASKAQVAKNPKLKGLDVARTKHSCRNFRQHPTTVINFAEGTRFTKAKQHKQQSGFKHLLKPKAGGTAFALEVLGEQLDGLLNTTIMYQSKDEHICRSFMLGQLHGVHVDISLIDIACVPQGCYQQDKQYRVQFQNYLNALWQNKDTQLSHLYLHYGKKGAVINEEAAPL</sequence>
<organism evidence="3 4">
    <name type="scientific">Pseudoalteromonas amylolytica</name>
    <dbReference type="NCBI Taxonomy" id="1859457"/>
    <lineage>
        <taxon>Bacteria</taxon>
        <taxon>Pseudomonadati</taxon>
        <taxon>Pseudomonadota</taxon>
        <taxon>Gammaproteobacteria</taxon>
        <taxon>Alteromonadales</taxon>
        <taxon>Pseudoalteromonadaceae</taxon>
        <taxon>Pseudoalteromonas</taxon>
    </lineage>
</organism>
<dbReference type="NCBIfam" id="NF010621">
    <property type="entry name" value="PRK14014.1"/>
    <property type="match status" value="1"/>
</dbReference>
<dbReference type="PANTHER" id="PTHR10983:SF15">
    <property type="entry name" value="ACYLTRANSFERASE YIHG-RELATED"/>
    <property type="match status" value="1"/>
</dbReference>
<dbReference type="GO" id="GO:0005886">
    <property type="term" value="C:plasma membrane"/>
    <property type="evidence" value="ECO:0007669"/>
    <property type="project" value="TreeGrafter"/>
</dbReference>
<feature type="transmembrane region" description="Helical" evidence="1">
    <location>
        <begin position="12"/>
        <end position="36"/>
    </location>
</feature>
<dbReference type="AlphaFoldDB" id="A0A1S1MSI2"/>
<evidence type="ECO:0000313" key="3">
    <source>
        <dbReference type="EMBL" id="OHU89403.1"/>
    </source>
</evidence>
<keyword evidence="3" id="KW-0808">Transferase</keyword>
<keyword evidence="4" id="KW-1185">Reference proteome</keyword>
<dbReference type="STRING" id="1859457.BET10_17440"/>
<feature type="domain" description="Phospholipid/glycerol acyltransferase" evidence="2">
    <location>
        <begin position="85"/>
        <end position="210"/>
    </location>
</feature>